<evidence type="ECO:0000256" key="1">
    <source>
        <dbReference type="ARBA" id="ARBA00004604"/>
    </source>
</evidence>
<comment type="subcellular location">
    <subcellularLocation>
        <location evidence="1">Nucleus</location>
        <location evidence="1">Nucleolus</location>
    </subcellularLocation>
</comment>
<evidence type="ECO:0000313" key="6">
    <source>
        <dbReference type="EMBL" id="KAL3119409.1"/>
    </source>
</evidence>
<evidence type="ECO:0000259" key="5">
    <source>
        <dbReference type="Pfam" id="PF08698"/>
    </source>
</evidence>
<dbReference type="SUPFAM" id="SSF48452">
    <property type="entry name" value="TPR-like"/>
    <property type="match status" value="1"/>
</dbReference>
<dbReference type="InterPro" id="IPR003107">
    <property type="entry name" value="HAT"/>
</dbReference>
<feature type="region of interest" description="Disordered" evidence="3">
    <location>
        <begin position="552"/>
        <end position="579"/>
    </location>
</feature>
<dbReference type="PANTHER" id="PTHR21686:SF12">
    <property type="entry name" value="DEOXYNUCLEOTIDYLTRANSFERASE TERMINAL-INTERACTING PROTEIN 2"/>
    <property type="match status" value="1"/>
</dbReference>
<dbReference type="InterPro" id="IPR014810">
    <property type="entry name" value="Fcf2_C"/>
</dbReference>
<evidence type="ECO:0000259" key="4">
    <source>
        <dbReference type="Pfam" id="PF08640"/>
    </source>
</evidence>
<feature type="compositionally biased region" description="Acidic residues" evidence="3">
    <location>
        <begin position="357"/>
        <end position="367"/>
    </location>
</feature>
<feature type="domain" description="Fcf2 pre-rRNA processing C-terminal" evidence="5">
    <location>
        <begin position="450"/>
        <end position="543"/>
    </location>
</feature>
<name>A0ABD2LYS9_9BILA</name>
<feature type="region of interest" description="Disordered" evidence="3">
    <location>
        <begin position="438"/>
        <end position="466"/>
    </location>
</feature>
<keyword evidence="2" id="KW-0539">Nucleus</keyword>
<dbReference type="PANTHER" id="PTHR21686">
    <property type="entry name" value="DEOXYNUCLEOTIDYLTRANSFERASE TERMINAL-INTERACTING PROTEIN 2"/>
    <property type="match status" value="1"/>
</dbReference>
<evidence type="ECO:0000256" key="2">
    <source>
        <dbReference type="ARBA" id="ARBA00023242"/>
    </source>
</evidence>
<dbReference type="GO" id="GO:0005730">
    <property type="term" value="C:nucleolus"/>
    <property type="evidence" value="ECO:0007669"/>
    <property type="project" value="UniProtKB-SubCell"/>
</dbReference>
<dbReference type="AlphaFoldDB" id="A0ABD2LYS9"/>
<dbReference type="InterPro" id="IPR039883">
    <property type="entry name" value="Fcf2/DNTTIP2"/>
</dbReference>
<feature type="compositionally biased region" description="Basic residues" evidence="3">
    <location>
        <begin position="212"/>
        <end position="224"/>
    </location>
</feature>
<feature type="region of interest" description="Disordered" evidence="3">
    <location>
        <begin position="210"/>
        <end position="239"/>
    </location>
</feature>
<dbReference type="Pfam" id="PF08698">
    <property type="entry name" value="Fcf2"/>
    <property type="match status" value="1"/>
</dbReference>
<reference evidence="6 7" key="1">
    <citation type="submission" date="2024-10" db="EMBL/GenBank/DDBJ databases">
        <authorList>
            <person name="Kim D."/>
        </authorList>
    </citation>
    <scope>NUCLEOTIDE SEQUENCE [LARGE SCALE GENOMIC DNA]</scope>
    <source>
        <strain evidence="6">BH-2024</strain>
    </source>
</reference>
<feature type="region of interest" description="Disordered" evidence="3">
    <location>
        <begin position="345"/>
        <end position="399"/>
    </location>
</feature>
<sequence>MAEFVERELEQLLPVFEQLKVTQLMSADELNEFICQCRAFEYKCAKRTKRAKDFLAYAHYMAEQIGTIGERRRQLKFLHRYDQIERPLKRKCAFIHRICSHRCKKIVYYREEIAFLRHANMFKQCSQAYTRLLNVHGNLVSNHDEAARFEFFDNNHSADSARDILQKALRKFPTAPRLWLTYFEIELRFVEFLHQRRMFLLQQHKSNEMKNKWQKKSNSSKRKSNGQQQNEETAQITDEEAEKFKQFNSSSNNGDDEDEVLGLKLATIVYEMAMKSVEEHPAEKTKLLRDFLRVARDCAHFADVLVQKLTDHLHALGEHAEEEEQKNTIEGQLIPDEQLFAVDTEGDDDQQQQHNDQDDDMEEDEAEEGMKQGISGGNKADNNGIGIATKSTGGGGGNGSVLDGFNPDDPELKLLLSRATLTDDYDQRPLDEVLHVSARQQKKQRKAQRATTAGPSWHKMPATELTEERRRDLEVVQMRDALDPAQHYKKPDREVLPKYFQIGHIVESKADFYAARVPKRQRKRTMVEELMADAELLARNKRRFTAIVQRREATARGTFQRRGALPKWSKRKSGGKQRR</sequence>
<accession>A0ABD2LYS9</accession>
<feature type="domain" description="U3 small nucleolar RNA-associated protein 6 N-terminal" evidence="4">
    <location>
        <begin position="9"/>
        <end position="77"/>
    </location>
</feature>
<dbReference type="Pfam" id="PF08640">
    <property type="entry name" value="U3_assoc_6"/>
    <property type="match status" value="1"/>
</dbReference>
<proteinExistence type="predicted"/>
<dbReference type="Gene3D" id="1.25.40.10">
    <property type="entry name" value="Tetratricopeptide repeat domain"/>
    <property type="match status" value="1"/>
</dbReference>
<evidence type="ECO:0000313" key="7">
    <source>
        <dbReference type="Proteomes" id="UP001620626"/>
    </source>
</evidence>
<evidence type="ECO:0000256" key="3">
    <source>
        <dbReference type="SAM" id="MobiDB-lite"/>
    </source>
</evidence>
<keyword evidence="7" id="KW-1185">Reference proteome</keyword>
<dbReference type="InterPro" id="IPR011990">
    <property type="entry name" value="TPR-like_helical_dom_sf"/>
</dbReference>
<gene>
    <name evidence="6" type="ORF">niasHT_008618</name>
</gene>
<dbReference type="Proteomes" id="UP001620626">
    <property type="component" value="Unassembled WGS sequence"/>
</dbReference>
<dbReference type="SMART" id="SM00386">
    <property type="entry name" value="HAT"/>
    <property type="match status" value="2"/>
</dbReference>
<protein>
    <submittedName>
        <fullName evidence="6">Uncharacterized protein</fullName>
    </submittedName>
</protein>
<comment type="caution">
    <text evidence="6">The sequence shown here is derived from an EMBL/GenBank/DDBJ whole genome shotgun (WGS) entry which is preliminary data.</text>
</comment>
<organism evidence="6 7">
    <name type="scientific">Heterodera trifolii</name>
    <dbReference type="NCBI Taxonomy" id="157864"/>
    <lineage>
        <taxon>Eukaryota</taxon>
        <taxon>Metazoa</taxon>
        <taxon>Ecdysozoa</taxon>
        <taxon>Nematoda</taxon>
        <taxon>Chromadorea</taxon>
        <taxon>Rhabditida</taxon>
        <taxon>Tylenchina</taxon>
        <taxon>Tylenchomorpha</taxon>
        <taxon>Tylenchoidea</taxon>
        <taxon>Heteroderidae</taxon>
        <taxon>Heteroderinae</taxon>
        <taxon>Heterodera</taxon>
    </lineage>
</organism>
<dbReference type="InterPro" id="IPR055347">
    <property type="entry name" value="UTP6_N"/>
</dbReference>
<dbReference type="EMBL" id="JBICBT010000247">
    <property type="protein sequence ID" value="KAL3119409.1"/>
    <property type="molecule type" value="Genomic_DNA"/>
</dbReference>
<feature type="compositionally biased region" description="Basic residues" evidence="3">
    <location>
        <begin position="568"/>
        <end position="579"/>
    </location>
</feature>